<dbReference type="GO" id="GO:0016020">
    <property type="term" value="C:membrane"/>
    <property type="evidence" value="ECO:0007669"/>
    <property type="project" value="InterPro"/>
</dbReference>
<protein>
    <recommendedName>
        <fullName evidence="7">Metalloendopeptidase</fullName>
        <ecNumber evidence="7">3.4.24.-</ecNumber>
    </recommendedName>
</protein>
<feature type="binding site" evidence="6">
    <location>
        <position position="163"/>
    </location>
    <ligand>
        <name>Zn(2+)</name>
        <dbReference type="ChEBI" id="CHEBI:29105"/>
        <note>catalytic</note>
    </ligand>
</feature>
<keyword evidence="1 6" id="KW-0645">Protease</keyword>
<evidence type="ECO:0000256" key="2">
    <source>
        <dbReference type="ARBA" id="ARBA00022723"/>
    </source>
</evidence>
<dbReference type="SUPFAM" id="SSF49899">
    <property type="entry name" value="Concanavalin A-like lectins/glucanases"/>
    <property type="match status" value="1"/>
</dbReference>
<keyword evidence="4 6" id="KW-0862">Zinc</keyword>
<feature type="signal peptide" evidence="7">
    <location>
        <begin position="1"/>
        <end position="19"/>
    </location>
</feature>
<sequence length="428" mass="47373">MDKVTLFLVAALFVTATLAAPKKIEVSFIDHDNIEETNDGGLVYTPHGTVIVGDIEIELTRNGILNPSHRWPQGRIYYTISQNYSSAIHDTIIAAMRELEHDINGASGHCIQFIPRTNQVTYIEIHAGTGCHSIIGFNNHGKQDVSIGAGCELKGIIMHELIHTIGFWHEQSRPDRDNYINIDLNNVKAESRHDFNLHPVTEATTLNTAYDFGSIMHYGVYTFALDRSKPVITAKPGKASDTTSMGQRLSLSTTDVLKIQRLYGCTEDTTHITKPTTLTKCTFESTECGLVIEHTTFNWIHGRGVIADGPHAGYSFGTDSYLIAVQSPTHATGVAKIHSPTYRNGPVCVDFYFYQKGPSSYLDVVVQGPHLTTTVVKNYHNNYQNNWVHSRTSVNVPVGTEFTVTFQAHMAAGDVAIDDVHIYQGHCV</sequence>
<feature type="disulfide bond" evidence="6">
    <location>
        <begin position="110"/>
        <end position="265"/>
    </location>
</feature>
<feature type="chain" id="PRO_5041021152" description="Metalloendopeptidase" evidence="7">
    <location>
        <begin position="20"/>
        <end position="428"/>
    </location>
</feature>
<dbReference type="SMART" id="SM00235">
    <property type="entry name" value="ZnMc"/>
    <property type="match status" value="1"/>
</dbReference>
<dbReference type="EC" id="3.4.24.-" evidence="7"/>
<name>A0A9W2ZM56_BIOGL</name>
<dbReference type="SMART" id="SM00137">
    <property type="entry name" value="MAM"/>
    <property type="match status" value="1"/>
</dbReference>
<dbReference type="SUPFAM" id="SSF55486">
    <property type="entry name" value="Metalloproteases ('zincins'), catalytic domain"/>
    <property type="match status" value="1"/>
</dbReference>
<dbReference type="OMA" id="YNAYEFA"/>
<dbReference type="Proteomes" id="UP001165740">
    <property type="component" value="Chromosome 2"/>
</dbReference>
<dbReference type="InterPro" id="IPR000998">
    <property type="entry name" value="MAM_dom"/>
</dbReference>
<feature type="active site" evidence="6">
    <location>
        <position position="160"/>
    </location>
</feature>
<feature type="binding site" evidence="6">
    <location>
        <position position="169"/>
    </location>
    <ligand>
        <name>Zn(2+)</name>
        <dbReference type="ChEBI" id="CHEBI:29105"/>
        <note>catalytic</note>
    </ligand>
</feature>
<organism evidence="10 11">
    <name type="scientific">Biomphalaria glabrata</name>
    <name type="common">Bloodfluke planorb</name>
    <name type="synonym">Freshwater snail</name>
    <dbReference type="NCBI Taxonomy" id="6526"/>
    <lineage>
        <taxon>Eukaryota</taxon>
        <taxon>Metazoa</taxon>
        <taxon>Spiralia</taxon>
        <taxon>Lophotrochozoa</taxon>
        <taxon>Mollusca</taxon>
        <taxon>Gastropoda</taxon>
        <taxon>Heterobranchia</taxon>
        <taxon>Euthyneura</taxon>
        <taxon>Panpulmonata</taxon>
        <taxon>Hygrophila</taxon>
        <taxon>Lymnaeoidea</taxon>
        <taxon>Planorbidae</taxon>
        <taxon>Biomphalaria</taxon>
    </lineage>
</organism>
<gene>
    <name evidence="11" type="primary">LOC106057719</name>
</gene>
<evidence type="ECO:0000256" key="4">
    <source>
        <dbReference type="ARBA" id="ARBA00022833"/>
    </source>
</evidence>
<evidence type="ECO:0000256" key="3">
    <source>
        <dbReference type="ARBA" id="ARBA00022801"/>
    </source>
</evidence>
<dbReference type="AlphaFoldDB" id="A0A9W2ZM56"/>
<evidence type="ECO:0000256" key="5">
    <source>
        <dbReference type="ARBA" id="ARBA00023049"/>
    </source>
</evidence>
<evidence type="ECO:0000313" key="11">
    <source>
        <dbReference type="RefSeq" id="XP_055876049.1"/>
    </source>
</evidence>
<dbReference type="PANTHER" id="PTHR10127:SF780">
    <property type="entry name" value="METALLOENDOPEPTIDASE"/>
    <property type="match status" value="1"/>
</dbReference>
<dbReference type="GO" id="GO:0008270">
    <property type="term" value="F:zinc ion binding"/>
    <property type="evidence" value="ECO:0007669"/>
    <property type="project" value="UniProtKB-UniRule"/>
</dbReference>
<evidence type="ECO:0000259" key="8">
    <source>
        <dbReference type="PROSITE" id="PS50060"/>
    </source>
</evidence>
<dbReference type="InterPro" id="IPR024079">
    <property type="entry name" value="MetalloPept_cat_dom_sf"/>
</dbReference>
<dbReference type="Gene3D" id="2.60.120.200">
    <property type="match status" value="1"/>
</dbReference>
<keyword evidence="6" id="KW-1015">Disulfide bond</keyword>
<dbReference type="PANTHER" id="PTHR10127">
    <property type="entry name" value="DISCOIDIN, CUB, EGF, LAMININ , AND ZINC METALLOPROTEASE DOMAIN CONTAINING"/>
    <property type="match status" value="1"/>
</dbReference>
<evidence type="ECO:0000256" key="6">
    <source>
        <dbReference type="PROSITE-ProRule" id="PRU01211"/>
    </source>
</evidence>
<dbReference type="Pfam" id="PF01400">
    <property type="entry name" value="Astacin"/>
    <property type="match status" value="1"/>
</dbReference>
<reference evidence="11" key="1">
    <citation type="submission" date="2025-08" db="UniProtKB">
        <authorList>
            <consortium name="RefSeq"/>
        </authorList>
    </citation>
    <scope>IDENTIFICATION</scope>
</reference>
<keyword evidence="7" id="KW-0732">Signal</keyword>
<dbReference type="PROSITE" id="PS51864">
    <property type="entry name" value="ASTACIN"/>
    <property type="match status" value="1"/>
</dbReference>
<comment type="caution">
    <text evidence="6">Lacks conserved residue(s) required for the propagation of feature annotation.</text>
</comment>
<evidence type="ECO:0000259" key="9">
    <source>
        <dbReference type="PROSITE" id="PS51864"/>
    </source>
</evidence>
<accession>A0A9W2ZM56</accession>
<keyword evidence="10" id="KW-1185">Reference proteome</keyword>
<dbReference type="GeneID" id="106057719"/>
<keyword evidence="2 6" id="KW-0479">Metal-binding</keyword>
<feature type="domain" description="MAM" evidence="8">
    <location>
        <begin position="279"/>
        <end position="428"/>
    </location>
</feature>
<dbReference type="GO" id="GO:0004222">
    <property type="term" value="F:metalloendopeptidase activity"/>
    <property type="evidence" value="ECO:0007669"/>
    <property type="project" value="UniProtKB-UniRule"/>
</dbReference>
<dbReference type="CDD" id="cd04280">
    <property type="entry name" value="ZnMc_astacin_like"/>
    <property type="match status" value="1"/>
</dbReference>
<dbReference type="GO" id="GO:0006508">
    <property type="term" value="P:proteolysis"/>
    <property type="evidence" value="ECO:0007669"/>
    <property type="project" value="UniProtKB-KW"/>
</dbReference>
<evidence type="ECO:0000256" key="1">
    <source>
        <dbReference type="ARBA" id="ARBA00022670"/>
    </source>
</evidence>
<dbReference type="Gene3D" id="3.40.390.10">
    <property type="entry name" value="Collagenase (Catalytic Domain)"/>
    <property type="match status" value="1"/>
</dbReference>
<feature type="domain" description="Peptidase M12A" evidence="9">
    <location>
        <begin position="62"/>
        <end position="266"/>
    </location>
</feature>
<evidence type="ECO:0000313" key="10">
    <source>
        <dbReference type="Proteomes" id="UP001165740"/>
    </source>
</evidence>
<dbReference type="InterPro" id="IPR013320">
    <property type="entry name" value="ConA-like_dom_sf"/>
</dbReference>
<dbReference type="RefSeq" id="XP_055876049.1">
    <property type="nucleotide sequence ID" value="XM_056020074.1"/>
</dbReference>
<keyword evidence="5 6" id="KW-0482">Metalloprotease</keyword>
<comment type="cofactor">
    <cofactor evidence="6 7">
        <name>Zn(2+)</name>
        <dbReference type="ChEBI" id="CHEBI:29105"/>
    </cofactor>
    <text evidence="6 7">Binds 1 zinc ion per subunit.</text>
</comment>
<evidence type="ECO:0000256" key="7">
    <source>
        <dbReference type="RuleBase" id="RU361183"/>
    </source>
</evidence>
<dbReference type="PROSITE" id="PS50060">
    <property type="entry name" value="MAM_2"/>
    <property type="match status" value="1"/>
</dbReference>
<proteinExistence type="predicted"/>
<dbReference type="InterPro" id="IPR001506">
    <property type="entry name" value="Peptidase_M12A"/>
</dbReference>
<dbReference type="Pfam" id="PF00629">
    <property type="entry name" value="MAM"/>
    <property type="match status" value="1"/>
</dbReference>
<dbReference type="PRINTS" id="PR00480">
    <property type="entry name" value="ASTACIN"/>
</dbReference>
<dbReference type="InterPro" id="IPR006026">
    <property type="entry name" value="Peptidase_Metallo"/>
</dbReference>
<dbReference type="InterPro" id="IPR034035">
    <property type="entry name" value="Astacin-like_dom"/>
</dbReference>
<keyword evidence="3 6" id="KW-0378">Hydrolase</keyword>
<dbReference type="OrthoDB" id="291007at2759"/>
<feature type="binding site" evidence="6">
    <location>
        <position position="159"/>
    </location>
    <ligand>
        <name>Zn(2+)</name>
        <dbReference type="ChEBI" id="CHEBI:29105"/>
        <note>catalytic</note>
    </ligand>
</feature>